<accession>A0ACC2V6Q1</accession>
<protein>
    <submittedName>
        <fullName evidence="1">Uncharacterized protein</fullName>
    </submittedName>
</protein>
<sequence length="1160" mass="134281">MIIRSLLKRHRSSPKPFDLVEWCIVNPGFANVYTHKLKSQVLPIKSLVSAVGFKDSSEPRALSSLFVPLASLNHEHKKYKLESFSELEDLVFDNTKVEELRLLLEKDTINETQATFIVRQFSNLIDIVSGYSNERNFQLICDIWQTSFRRSSGNKVAASLQTQLFNSKDKFVHILMNHGEYSFYENHVRPLYLLPAYRSLPTWADTLATTIQFTLSRKGEIQVNISSISRFLTGSSHSLKQKRLLLAIMLRKCILYSPRDHRYTYASTFFALLSSVGDDHLDLRKPEHSVYDKALRLLFTPARNTSLDMHLQNILTRVKPQSSELKANLLTTAMSSLISFSPKSVLELWKLKQSLHLPLSEDDLTLSMRALFDLKLYDAVTDLYNRHVELHHDDQISVFLKICEETKDWKGLQIKFEEMYGKGYLPYEVHYALVMNALASIGSVLEVKQLYEQLQKRQLPPSSKVFAALINAHLFSGDIESATNEFENVLEHAGELNLNSQSSSYLSTLIVKIQSKSHNLPNQMRILERCVERQKELGLELVDEEHLNVVLNLAGTLFSPKDVERIREIASDLDMSSSTILTSLMRVYTHLEQFEKAEEIAYEAHQESTVPFTNASVYKAQLRNYRQWYLSDRTRETRNFLSDRIETLIARFEGGKIRIEGADGLMSEIVKVYLMNNKLAEAENIFNRAKLAEMLSENIIVPFMKYYSKEKTYEGFSKVLDLYRQMASLKIEISTRSYVHLMEALLYLDGKSDNGLSNSFKLLESVFELNGIKLEKAARSRILVEQAHDNAVNLCKMVTLYVMANQESSEESSTLLFDFVNFMRGILGENFSNQFRFTIFNLLGRLYLLQGIPELTSRLVKSGLGELQEKIKTYINDFPYSPEVLIPQALQREYRQLTGLKLRLLENNKQTDVQEYLDLYTQAAALQIKLTGQQYNELLEHITANEDQVYLFESLEMCEEHLISGNWLEAKLMRKRQFLYKVVICHYLDALGEEAVLRNFKILNAYYNVLDLKQLRQEFHDVKDPLSFLELELKEINQQVDRNSDWTVDSILSNLPEFFSPEKQITSRYKVVPHLLNRLLLAVKRHCGPDNMVAFKLMDEYPETMEYLVYHESNSLRHGVFRAMIDEVLPPRKSEDYKARCDRTYEALSHLKSLHVTYKI</sequence>
<gene>
    <name evidence="1" type="ORF">QFC19_007824</name>
</gene>
<comment type="caution">
    <text evidence="1">The sequence shown here is derived from an EMBL/GenBank/DDBJ whole genome shotgun (WGS) entry which is preliminary data.</text>
</comment>
<proteinExistence type="predicted"/>
<dbReference type="EMBL" id="JASBWR010000108">
    <property type="protein sequence ID" value="KAJ9094790.1"/>
    <property type="molecule type" value="Genomic_DNA"/>
</dbReference>
<keyword evidence="2" id="KW-1185">Reference proteome</keyword>
<evidence type="ECO:0000313" key="1">
    <source>
        <dbReference type="EMBL" id="KAJ9094790.1"/>
    </source>
</evidence>
<dbReference type="Proteomes" id="UP001241377">
    <property type="component" value="Unassembled WGS sequence"/>
</dbReference>
<name>A0ACC2V6Q1_9TREE</name>
<organism evidence="1 2">
    <name type="scientific">Naganishia cerealis</name>
    <dbReference type="NCBI Taxonomy" id="610337"/>
    <lineage>
        <taxon>Eukaryota</taxon>
        <taxon>Fungi</taxon>
        <taxon>Dikarya</taxon>
        <taxon>Basidiomycota</taxon>
        <taxon>Agaricomycotina</taxon>
        <taxon>Tremellomycetes</taxon>
        <taxon>Filobasidiales</taxon>
        <taxon>Filobasidiaceae</taxon>
        <taxon>Naganishia</taxon>
    </lineage>
</organism>
<reference evidence="1" key="1">
    <citation type="submission" date="2023-04" db="EMBL/GenBank/DDBJ databases">
        <title>Draft Genome sequencing of Naganishia species isolated from polar environments using Oxford Nanopore Technology.</title>
        <authorList>
            <person name="Leo P."/>
            <person name="Venkateswaran K."/>
        </authorList>
    </citation>
    <scope>NUCLEOTIDE SEQUENCE</scope>
    <source>
        <strain evidence="1">MNA-CCFEE 5261</strain>
    </source>
</reference>
<evidence type="ECO:0000313" key="2">
    <source>
        <dbReference type="Proteomes" id="UP001241377"/>
    </source>
</evidence>